<keyword evidence="1" id="KW-0732">Signal</keyword>
<feature type="signal peptide" evidence="1">
    <location>
        <begin position="1"/>
        <end position="21"/>
    </location>
</feature>
<protein>
    <recommendedName>
        <fullName evidence="4">Secreted protein</fullName>
    </recommendedName>
</protein>
<evidence type="ECO:0008006" key="4">
    <source>
        <dbReference type="Google" id="ProtNLM"/>
    </source>
</evidence>
<accession>A0AAV4MN46</accession>
<reference evidence="2 3" key="1">
    <citation type="submission" date="2021-06" db="EMBL/GenBank/DDBJ databases">
        <title>Caerostris extrusa draft genome.</title>
        <authorList>
            <person name="Kono N."/>
            <person name="Arakawa K."/>
        </authorList>
    </citation>
    <scope>NUCLEOTIDE SEQUENCE [LARGE SCALE GENOMIC DNA]</scope>
</reference>
<evidence type="ECO:0000256" key="1">
    <source>
        <dbReference type="SAM" id="SignalP"/>
    </source>
</evidence>
<feature type="chain" id="PRO_5043898806" description="Secreted protein" evidence="1">
    <location>
        <begin position="22"/>
        <end position="124"/>
    </location>
</feature>
<evidence type="ECO:0000313" key="2">
    <source>
        <dbReference type="EMBL" id="GIX73778.1"/>
    </source>
</evidence>
<sequence length="124" mass="13479">MAKTFLHLLTWCRCLFHLSRLSCKGGWQWRHGEGATGRCGRWLRRLDRAEGRSAVTLRGLGSGGGLGDEGGVVLGVEESTATEPSPSNWALGGGQTNLVSGFRTCGVSQKGRRVSRKGWKEDYT</sequence>
<gene>
    <name evidence="2" type="ORF">CEXT_774491</name>
</gene>
<dbReference type="Proteomes" id="UP001054945">
    <property type="component" value="Unassembled WGS sequence"/>
</dbReference>
<organism evidence="2 3">
    <name type="scientific">Caerostris extrusa</name>
    <name type="common">Bark spider</name>
    <name type="synonym">Caerostris bankana</name>
    <dbReference type="NCBI Taxonomy" id="172846"/>
    <lineage>
        <taxon>Eukaryota</taxon>
        <taxon>Metazoa</taxon>
        <taxon>Ecdysozoa</taxon>
        <taxon>Arthropoda</taxon>
        <taxon>Chelicerata</taxon>
        <taxon>Arachnida</taxon>
        <taxon>Araneae</taxon>
        <taxon>Araneomorphae</taxon>
        <taxon>Entelegynae</taxon>
        <taxon>Araneoidea</taxon>
        <taxon>Araneidae</taxon>
        <taxon>Caerostris</taxon>
    </lineage>
</organism>
<name>A0AAV4MN46_CAEEX</name>
<dbReference type="EMBL" id="BPLR01002443">
    <property type="protein sequence ID" value="GIX73778.1"/>
    <property type="molecule type" value="Genomic_DNA"/>
</dbReference>
<dbReference type="AlphaFoldDB" id="A0AAV4MN46"/>
<keyword evidence="3" id="KW-1185">Reference proteome</keyword>
<evidence type="ECO:0000313" key="3">
    <source>
        <dbReference type="Proteomes" id="UP001054945"/>
    </source>
</evidence>
<proteinExistence type="predicted"/>
<comment type="caution">
    <text evidence="2">The sequence shown here is derived from an EMBL/GenBank/DDBJ whole genome shotgun (WGS) entry which is preliminary data.</text>
</comment>